<evidence type="ECO:0000256" key="2">
    <source>
        <dbReference type="ARBA" id="ARBA00006490"/>
    </source>
</evidence>
<feature type="domain" description="Aminotransferase class V" evidence="4">
    <location>
        <begin position="17"/>
        <end position="151"/>
    </location>
</feature>
<proteinExistence type="inferred from homology"/>
<dbReference type="EC" id="2.8.1.7" evidence="5"/>
<keyword evidence="5" id="KW-0808">Transferase</keyword>
<gene>
    <name evidence="5" type="ORF">DPCES_0383</name>
</gene>
<dbReference type="InterPro" id="IPR015424">
    <property type="entry name" value="PyrdxlP-dep_Trfase"/>
</dbReference>
<sequence length="163" mass="17746">MYIRDGLEIEPLLHGASQERGRRAGTENVPYAVALGEAAIQAKAHLKQDTLLQSREYFYNRLKEAFGDKIHLNGDEMNRLPNTLNISFIGSLGSDILAVLPEICASTGSACHSGSKSVSPVLAAMGVEEEIALGAIRFSVGRYTTKLEIDQAVNQLTMYFSNT</sequence>
<comment type="catalytic activity">
    <reaction evidence="3">
        <text>(sulfur carrier)-H + L-cysteine = (sulfur carrier)-SH + L-alanine</text>
        <dbReference type="Rhea" id="RHEA:43892"/>
        <dbReference type="Rhea" id="RHEA-COMP:14737"/>
        <dbReference type="Rhea" id="RHEA-COMP:14739"/>
        <dbReference type="ChEBI" id="CHEBI:29917"/>
        <dbReference type="ChEBI" id="CHEBI:35235"/>
        <dbReference type="ChEBI" id="CHEBI:57972"/>
        <dbReference type="ChEBI" id="CHEBI:64428"/>
        <dbReference type="EC" id="2.8.1.7"/>
    </reaction>
</comment>
<accession>A0A098AVX3</accession>
<comment type="similarity">
    <text evidence="2">Belongs to the class-V pyridoxal-phosphate-dependent aminotransferase family. NifS/IscS subfamily.</text>
</comment>
<dbReference type="InterPro" id="IPR015421">
    <property type="entry name" value="PyrdxlP-dep_Trfase_major"/>
</dbReference>
<dbReference type="PANTHER" id="PTHR11601:SF34">
    <property type="entry name" value="CYSTEINE DESULFURASE"/>
    <property type="match status" value="1"/>
</dbReference>
<dbReference type="Gene3D" id="3.40.640.10">
    <property type="entry name" value="Type I PLP-dependent aspartate aminotransferase-like (Major domain)"/>
    <property type="match status" value="1"/>
</dbReference>
<evidence type="ECO:0000256" key="3">
    <source>
        <dbReference type="ARBA" id="ARBA00050776"/>
    </source>
</evidence>
<comment type="cofactor">
    <cofactor evidence="1">
        <name>pyridoxal 5'-phosphate</name>
        <dbReference type="ChEBI" id="CHEBI:597326"/>
    </cofactor>
</comment>
<dbReference type="Gene3D" id="1.10.260.50">
    <property type="match status" value="1"/>
</dbReference>
<organism evidence="5">
    <name type="scientific">Desulfitobacterium hafniense</name>
    <name type="common">Desulfitobacterium frappieri</name>
    <dbReference type="NCBI Taxonomy" id="49338"/>
    <lineage>
        <taxon>Bacteria</taxon>
        <taxon>Bacillati</taxon>
        <taxon>Bacillota</taxon>
        <taxon>Clostridia</taxon>
        <taxon>Eubacteriales</taxon>
        <taxon>Desulfitobacteriaceae</taxon>
        <taxon>Desulfitobacterium</taxon>
    </lineage>
</organism>
<dbReference type="InterPro" id="IPR015422">
    <property type="entry name" value="PyrdxlP-dep_Trfase_small"/>
</dbReference>
<protein>
    <submittedName>
        <fullName evidence="5">Cysteine desulfurase</fullName>
        <ecNumber evidence="5">2.8.1.7</ecNumber>
    </submittedName>
</protein>
<dbReference type="AlphaFoldDB" id="A0A098AVX3"/>
<dbReference type="PANTHER" id="PTHR11601">
    <property type="entry name" value="CYSTEINE DESULFURYLASE FAMILY MEMBER"/>
    <property type="match status" value="1"/>
</dbReference>
<dbReference type="PATRIC" id="fig|49338.4.peg.408"/>
<dbReference type="Gene3D" id="3.90.1150.10">
    <property type="entry name" value="Aspartate Aminotransferase, domain 1"/>
    <property type="match status" value="1"/>
</dbReference>
<dbReference type="EMBL" id="LK996017">
    <property type="protein sequence ID" value="CDX00270.1"/>
    <property type="molecule type" value="Genomic_DNA"/>
</dbReference>
<evidence type="ECO:0000313" key="5">
    <source>
        <dbReference type="EMBL" id="CDX00270.1"/>
    </source>
</evidence>
<dbReference type="GO" id="GO:0031071">
    <property type="term" value="F:cysteine desulfurase activity"/>
    <property type="evidence" value="ECO:0007669"/>
    <property type="project" value="UniProtKB-EC"/>
</dbReference>
<evidence type="ECO:0000259" key="4">
    <source>
        <dbReference type="Pfam" id="PF00266"/>
    </source>
</evidence>
<dbReference type="Pfam" id="PF00266">
    <property type="entry name" value="Aminotran_5"/>
    <property type="match status" value="1"/>
</dbReference>
<dbReference type="InterPro" id="IPR000192">
    <property type="entry name" value="Aminotrans_V_dom"/>
</dbReference>
<evidence type="ECO:0000256" key="1">
    <source>
        <dbReference type="ARBA" id="ARBA00001933"/>
    </source>
</evidence>
<reference evidence="5" key="1">
    <citation type="submission" date="2014-07" db="EMBL/GenBank/DDBJ databases">
        <authorList>
            <person name="Hornung V.Bastian."/>
        </authorList>
    </citation>
    <scope>NUCLEOTIDE SEQUENCE</scope>
    <source>
        <strain evidence="5">PCE-S</strain>
    </source>
</reference>
<name>A0A098AVX3_DESHA</name>
<dbReference type="SUPFAM" id="SSF53383">
    <property type="entry name" value="PLP-dependent transferases"/>
    <property type="match status" value="1"/>
</dbReference>